<dbReference type="EMBL" id="CAJVCH010389189">
    <property type="protein sequence ID" value="CAG7817231.1"/>
    <property type="molecule type" value="Genomic_DNA"/>
</dbReference>
<protein>
    <submittedName>
        <fullName evidence="1">Uncharacterized protein</fullName>
    </submittedName>
</protein>
<dbReference type="Proteomes" id="UP000708208">
    <property type="component" value="Unassembled WGS sequence"/>
</dbReference>
<reference evidence="1" key="1">
    <citation type="submission" date="2021-06" db="EMBL/GenBank/DDBJ databases">
        <authorList>
            <person name="Hodson N. C."/>
            <person name="Mongue J. A."/>
            <person name="Jaron S. K."/>
        </authorList>
    </citation>
    <scope>NUCLEOTIDE SEQUENCE</scope>
</reference>
<evidence type="ECO:0000313" key="2">
    <source>
        <dbReference type="Proteomes" id="UP000708208"/>
    </source>
</evidence>
<comment type="caution">
    <text evidence="1">The sequence shown here is derived from an EMBL/GenBank/DDBJ whole genome shotgun (WGS) entry which is preliminary data.</text>
</comment>
<name>A0A8J2KG05_9HEXA</name>
<sequence length="68" mass="7898">MWRKHPVLLIRILQLPPYLIDREKREKRELEMEFGVEAEQGGTFPCSYPIGGWSGSSCRTENSSMRVT</sequence>
<accession>A0A8J2KG05</accession>
<proteinExistence type="predicted"/>
<keyword evidence="2" id="KW-1185">Reference proteome</keyword>
<dbReference type="AlphaFoldDB" id="A0A8J2KG05"/>
<evidence type="ECO:0000313" key="1">
    <source>
        <dbReference type="EMBL" id="CAG7817231.1"/>
    </source>
</evidence>
<organism evidence="1 2">
    <name type="scientific">Allacma fusca</name>
    <dbReference type="NCBI Taxonomy" id="39272"/>
    <lineage>
        <taxon>Eukaryota</taxon>
        <taxon>Metazoa</taxon>
        <taxon>Ecdysozoa</taxon>
        <taxon>Arthropoda</taxon>
        <taxon>Hexapoda</taxon>
        <taxon>Collembola</taxon>
        <taxon>Symphypleona</taxon>
        <taxon>Sminthuridae</taxon>
        <taxon>Allacma</taxon>
    </lineage>
</organism>
<gene>
    <name evidence="1" type="ORF">AFUS01_LOCUS27809</name>
</gene>